<reference evidence="3" key="1">
    <citation type="journal article" date="2021" name="G3 (Bethesda)">
        <title>Chromosome assembled and annotated genome sequence of Aspergillus flavus NRRL 3357.</title>
        <authorList>
            <person name="Skerker J.M."/>
            <person name="Pianalto K.M."/>
            <person name="Mondo S.J."/>
            <person name="Yang K."/>
            <person name="Arkin A.P."/>
            <person name="Keller N.P."/>
            <person name="Grigoriev I.V."/>
            <person name="Louise Glass N.L."/>
        </authorList>
    </citation>
    <scope>NUCLEOTIDE SEQUENCE [LARGE SCALE GENOMIC DNA]</scope>
    <source>
        <strain evidence="3">ATCC 200026 / FGSC A1120 / IAM 13836 / NRRL 3357 / JCM 12722 / SRRC 167</strain>
    </source>
</reference>
<dbReference type="VEuPathDB" id="FungiDB:F9C07_2544"/>
<protein>
    <submittedName>
        <fullName evidence="2">Uncharacterized protein</fullName>
    </submittedName>
</protein>
<dbReference type="EMBL" id="CP044622">
    <property type="protein sequence ID" value="QRD82533.1"/>
    <property type="molecule type" value="Genomic_DNA"/>
</dbReference>
<evidence type="ECO:0000313" key="3">
    <source>
        <dbReference type="Proteomes" id="UP000596276"/>
    </source>
</evidence>
<evidence type="ECO:0000256" key="1">
    <source>
        <dbReference type="SAM" id="MobiDB-lite"/>
    </source>
</evidence>
<dbReference type="Proteomes" id="UP000596276">
    <property type="component" value="Chromosome 2"/>
</dbReference>
<name>A0A7U2MF22_ASPFN</name>
<sequence>MHKWKIVGHLAAELFDIAYAPMRSTNNHGPFTSIYQNSKSNSNKKTEHPRDFYSLHHLTTLPTTQGVMIDNR</sequence>
<gene>
    <name evidence="2" type="ORF">F9C07_2544</name>
</gene>
<dbReference type="AlphaFoldDB" id="A0A7U2MF22"/>
<evidence type="ECO:0000313" key="2">
    <source>
        <dbReference type="EMBL" id="QRD82533.1"/>
    </source>
</evidence>
<accession>A0A7U2MF22</accession>
<feature type="compositionally biased region" description="Polar residues" evidence="1">
    <location>
        <begin position="29"/>
        <end position="43"/>
    </location>
</feature>
<organism evidence="2 3">
    <name type="scientific">Aspergillus flavus (strain ATCC 200026 / FGSC A1120 / IAM 13836 / NRRL 3357 / JCM 12722 / SRRC 167)</name>
    <dbReference type="NCBI Taxonomy" id="332952"/>
    <lineage>
        <taxon>Eukaryota</taxon>
        <taxon>Fungi</taxon>
        <taxon>Dikarya</taxon>
        <taxon>Ascomycota</taxon>
        <taxon>Pezizomycotina</taxon>
        <taxon>Eurotiomycetes</taxon>
        <taxon>Eurotiomycetidae</taxon>
        <taxon>Eurotiales</taxon>
        <taxon>Aspergillaceae</taxon>
        <taxon>Aspergillus</taxon>
        <taxon>Aspergillus subgen. Circumdati</taxon>
    </lineage>
</organism>
<proteinExistence type="predicted"/>
<keyword evidence="3" id="KW-1185">Reference proteome</keyword>
<feature type="region of interest" description="Disordered" evidence="1">
    <location>
        <begin position="29"/>
        <end position="48"/>
    </location>
</feature>